<dbReference type="AlphaFoldDB" id="A0A1I6TA18"/>
<dbReference type="Proteomes" id="UP000198660">
    <property type="component" value="Unassembled WGS sequence"/>
</dbReference>
<feature type="region of interest" description="Disordered" evidence="1">
    <location>
        <begin position="410"/>
        <end position="436"/>
    </location>
</feature>
<dbReference type="InterPro" id="IPR036465">
    <property type="entry name" value="vWFA_dom_sf"/>
</dbReference>
<dbReference type="EMBL" id="FPAA01000009">
    <property type="protein sequence ID" value="SFS85817.1"/>
    <property type="molecule type" value="Genomic_DNA"/>
</dbReference>
<evidence type="ECO:0000256" key="2">
    <source>
        <dbReference type="SAM" id="SignalP"/>
    </source>
</evidence>
<name>A0A1I6TA18_9BACL</name>
<dbReference type="SUPFAM" id="SSF53300">
    <property type="entry name" value="vWA-like"/>
    <property type="match status" value="1"/>
</dbReference>
<dbReference type="PROSITE" id="PS51257">
    <property type="entry name" value="PROKAR_LIPOPROTEIN"/>
    <property type="match status" value="1"/>
</dbReference>
<dbReference type="InterPro" id="IPR002035">
    <property type="entry name" value="VWF_A"/>
</dbReference>
<dbReference type="RefSeq" id="WP_091837883.1">
    <property type="nucleotide sequence ID" value="NZ_FPAA01000009.1"/>
</dbReference>
<keyword evidence="2" id="KW-0732">Signal</keyword>
<dbReference type="PANTHER" id="PTHR10166">
    <property type="entry name" value="VOLTAGE-DEPENDENT CALCIUM CHANNEL SUBUNIT ALPHA-2/DELTA-RELATED"/>
    <property type="match status" value="1"/>
</dbReference>
<dbReference type="PROSITE" id="PS50234">
    <property type="entry name" value="VWFA"/>
    <property type="match status" value="1"/>
</dbReference>
<accession>A0A1I6TA18</accession>
<dbReference type="Gene3D" id="3.40.50.410">
    <property type="entry name" value="von Willebrand factor, type A domain"/>
    <property type="match status" value="1"/>
</dbReference>
<reference evidence="5" key="1">
    <citation type="submission" date="2016-10" db="EMBL/GenBank/DDBJ databases">
        <authorList>
            <person name="Varghese N."/>
            <person name="Submissions S."/>
        </authorList>
    </citation>
    <scope>NUCLEOTIDE SEQUENCE [LARGE SCALE GENOMIC DNA]</scope>
    <source>
        <strain evidence="5">DSM 45789</strain>
    </source>
</reference>
<dbReference type="PANTHER" id="PTHR10166:SF37">
    <property type="entry name" value="STOLID, ISOFORM H"/>
    <property type="match status" value="1"/>
</dbReference>
<dbReference type="GO" id="GO:0005891">
    <property type="term" value="C:voltage-gated calcium channel complex"/>
    <property type="evidence" value="ECO:0007669"/>
    <property type="project" value="TreeGrafter"/>
</dbReference>
<gene>
    <name evidence="4" type="ORF">SAMN05444972_109104</name>
</gene>
<dbReference type="Pfam" id="PF00092">
    <property type="entry name" value="VWA"/>
    <property type="match status" value="1"/>
</dbReference>
<evidence type="ECO:0000259" key="3">
    <source>
        <dbReference type="PROSITE" id="PS50234"/>
    </source>
</evidence>
<dbReference type="SMART" id="SM00327">
    <property type="entry name" value="VWA"/>
    <property type="match status" value="1"/>
</dbReference>
<feature type="chain" id="PRO_5038773737" evidence="2">
    <location>
        <begin position="25"/>
        <end position="436"/>
    </location>
</feature>
<organism evidence="4 5">
    <name type="scientific">Marininema halotolerans</name>
    <dbReference type="NCBI Taxonomy" id="1155944"/>
    <lineage>
        <taxon>Bacteria</taxon>
        <taxon>Bacillati</taxon>
        <taxon>Bacillota</taxon>
        <taxon>Bacilli</taxon>
        <taxon>Bacillales</taxon>
        <taxon>Thermoactinomycetaceae</taxon>
        <taxon>Marininema</taxon>
    </lineage>
</organism>
<feature type="domain" description="VWFA" evidence="3">
    <location>
        <begin position="129"/>
        <end position="318"/>
    </location>
</feature>
<evidence type="ECO:0000313" key="4">
    <source>
        <dbReference type="EMBL" id="SFS85817.1"/>
    </source>
</evidence>
<protein>
    <submittedName>
        <fullName evidence="4">Ca-activated chloride channel family protein</fullName>
    </submittedName>
</protein>
<dbReference type="InterPro" id="IPR051173">
    <property type="entry name" value="Ca_channel_alpha-2/delta"/>
</dbReference>
<dbReference type="GO" id="GO:0005245">
    <property type="term" value="F:voltage-gated calcium channel activity"/>
    <property type="evidence" value="ECO:0007669"/>
    <property type="project" value="TreeGrafter"/>
</dbReference>
<evidence type="ECO:0000313" key="5">
    <source>
        <dbReference type="Proteomes" id="UP000198660"/>
    </source>
</evidence>
<evidence type="ECO:0000256" key="1">
    <source>
        <dbReference type="SAM" id="MobiDB-lite"/>
    </source>
</evidence>
<feature type="signal peptide" evidence="2">
    <location>
        <begin position="1"/>
        <end position="24"/>
    </location>
</feature>
<proteinExistence type="predicted"/>
<keyword evidence="5" id="KW-1185">Reference proteome</keyword>
<dbReference type="OrthoDB" id="9783818at2"/>
<sequence>MKTIRRMWVLSLLLTLMVAGCAPTADQASAGKGEKEQPKNRKLPIKMDEILKREEGKYAGDRYDKKKVERELDKIPKNASEKEIFNRIVDLIGEDFRPEKKAYDEFDTNYAKVKKPGNNTTSPSMKGTNIAIVLDSSGSMSSQVGGGQKMKVAKEAVQEFVSKAPKDAKVSLIAYGHKGGNSKADKKASCAAVEEVYPLKAMDKERFQSVLNDLQPTGWTPLAGAIKQAKDSFATEGNAKAENVVFVVSDGLETCGGDPAKEAEALTKAHIKATVNIIGFDVNNQEQQTLQAVAEAGGGTYFTAQSKEDLKQYFHKQYLELQMKWIHYNGKASGQLASDYGSQSNNLVTLNSKITNKHLRENNRFDEVVGYMLEKRELDHLNEYSYKRYSEIDNYFSARYSKVSNEIDKGYQETSDQVDKNYRDGFDSTEKKLKNK</sequence>